<gene>
    <name evidence="1" type="ORF">M5D96_004582</name>
</gene>
<evidence type="ECO:0000313" key="1">
    <source>
        <dbReference type="EMBL" id="KAI8043255.1"/>
    </source>
</evidence>
<sequence>MGSWEGARQRHRERQRCGERGRRDIHLLSSIHFSVGVSWHEFLDMFIAQPSISRRSIDQVQIKAQPLLSI</sequence>
<dbReference type="Proteomes" id="UP001059596">
    <property type="component" value="Unassembled WGS sequence"/>
</dbReference>
<comment type="caution">
    <text evidence="1">The sequence shown here is derived from an EMBL/GenBank/DDBJ whole genome shotgun (WGS) entry which is preliminary data.</text>
</comment>
<keyword evidence="2" id="KW-1185">Reference proteome</keyword>
<feature type="non-terminal residue" evidence="1">
    <location>
        <position position="70"/>
    </location>
</feature>
<dbReference type="EMBL" id="JAMKOV010000002">
    <property type="protein sequence ID" value="KAI8043255.1"/>
    <property type="molecule type" value="Genomic_DNA"/>
</dbReference>
<accession>A0A9P9YU98</accession>
<name>A0A9P9YU98_9MUSC</name>
<protein>
    <submittedName>
        <fullName evidence="1">Uncharacterized protein</fullName>
    </submittedName>
</protein>
<dbReference type="AlphaFoldDB" id="A0A9P9YU98"/>
<evidence type="ECO:0000313" key="2">
    <source>
        <dbReference type="Proteomes" id="UP001059596"/>
    </source>
</evidence>
<reference evidence="1" key="1">
    <citation type="journal article" date="2023" name="Genome Biol. Evol.">
        <title>Long-read-based Genome Assembly of Drosophila gunungcola Reveals Fewer Chemosensory Genes in Flower-breeding Species.</title>
        <authorList>
            <person name="Negi A."/>
            <person name="Liao B.Y."/>
            <person name="Yeh S.D."/>
        </authorList>
    </citation>
    <scope>NUCLEOTIDE SEQUENCE</scope>
    <source>
        <strain evidence="1">Sukarami</strain>
    </source>
</reference>
<proteinExistence type="predicted"/>
<organism evidence="1 2">
    <name type="scientific">Drosophila gunungcola</name>
    <name type="common">fruit fly</name>
    <dbReference type="NCBI Taxonomy" id="103775"/>
    <lineage>
        <taxon>Eukaryota</taxon>
        <taxon>Metazoa</taxon>
        <taxon>Ecdysozoa</taxon>
        <taxon>Arthropoda</taxon>
        <taxon>Hexapoda</taxon>
        <taxon>Insecta</taxon>
        <taxon>Pterygota</taxon>
        <taxon>Neoptera</taxon>
        <taxon>Endopterygota</taxon>
        <taxon>Diptera</taxon>
        <taxon>Brachycera</taxon>
        <taxon>Muscomorpha</taxon>
        <taxon>Ephydroidea</taxon>
        <taxon>Drosophilidae</taxon>
        <taxon>Drosophila</taxon>
        <taxon>Sophophora</taxon>
    </lineage>
</organism>